<accession>A0A6B0T6C1</accession>
<keyword evidence="1" id="KW-0547">Nucleotide-binding</keyword>
<dbReference type="RefSeq" id="WP_159763873.1">
    <property type="nucleotide sequence ID" value="NZ_WUUT01000003.1"/>
</dbReference>
<dbReference type="Proteomes" id="UP000466535">
    <property type="component" value="Unassembled WGS sequence"/>
</dbReference>
<keyword evidence="4" id="KW-1185">Reference proteome</keyword>
<dbReference type="GO" id="GO:0005524">
    <property type="term" value="F:ATP binding"/>
    <property type="evidence" value="ECO:0007669"/>
    <property type="project" value="UniProtKB-UniRule"/>
</dbReference>
<dbReference type="Gene3D" id="3.30.1490.20">
    <property type="entry name" value="ATP-grasp fold, A domain"/>
    <property type="match status" value="1"/>
</dbReference>
<name>A0A6B0T6C1_9EURY</name>
<dbReference type="GO" id="GO:0016874">
    <property type="term" value="F:ligase activity"/>
    <property type="evidence" value="ECO:0007669"/>
    <property type="project" value="UniProtKB-KW"/>
</dbReference>
<dbReference type="InterPro" id="IPR013815">
    <property type="entry name" value="ATP_grasp_subdomain_1"/>
</dbReference>
<evidence type="ECO:0000313" key="4">
    <source>
        <dbReference type="Proteomes" id="UP000466535"/>
    </source>
</evidence>
<keyword evidence="1" id="KW-0067">ATP-binding</keyword>
<dbReference type="Gene3D" id="3.30.470.20">
    <property type="entry name" value="ATP-grasp fold, B domain"/>
    <property type="match status" value="1"/>
</dbReference>
<dbReference type="AlphaFoldDB" id="A0A6B0T6C1"/>
<dbReference type="GO" id="GO:0046872">
    <property type="term" value="F:metal ion binding"/>
    <property type="evidence" value="ECO:0007669"/>
    <property type="project" value="InterPro"/>
</dbReference>
<proteinExistence type="predicted"/>
<dbReference type="EMBL" id="WUUT01000003">
    <property type="protein sequence ID" value="MXR51736.1"/>
    <property type="molecule type" value="Genomic_DNA"/>
</dbReference>
<gene>
    <name evidence="3" type="ORF">GRX03_08985</name>
</gene>
<dbReference type="OrthoDB" id="11959at2157"/>
<feature type="domain" description="ATP-grasp" evidence="2">
    <location>
        <begin position="136"/>
        <end position="330"/>
    </location>
</feature>
<evidence type="ECO:0000256" key="1">
    <source>
        <dbReference type="PROSITE-ProRule" id="PRU00409"/>
    </source>
</evidence>
<organism evidence="3 4">
    <name type="scientific">Halovenus carboxidivorans</name>
    <dbReference type="NCBI Taxonomy" id="2692199"/>
    <lineage>
        <taxon>Archaea</taxon>
        <taxon>Methanobacteriati</taxon>
        <taxon>Methanobacteriota</taxon>
        <taxon>Stenosarchaea group</taxon>
        <taxon>Halobacteria</taxon>
        <taxon>Halobacteriales</taxon>
        <taxon>Haloarculaceae</taxon>
        <taxon>Halovenus</taxon>
    </lineage>
</organism>
<dbReference type="InterPro" id="IPR011761">
    <property type="entry name" value="ATP-grasp"/>
</dbReference>
<reference evidence="3 4" key="1">
    <citation type="submission" date="2019-12" db="EMBL/GenBank/DDBJ databases">
        <title>Isolation and characterization of three novel carbon monoxide-oxidizing members of Halobacteria from salione crusts and soils.</title>
        <authorList>
            <person name="Myers M.R."/>
            <person name="King G.M."/>
        </authorList>
    </citation>
    <scope>NUCLEOTIDE SEQUENCE [LARGE SCALE GENOMIC DNA]</scope>
    <source>
        <strain evidence="3 4">WSH3</strain>
    </source>
</reference>
<evidence type="ECO:0000259" key="2">
    <source>
        <dbReference type="PROSITE" id="PS50975"/>
    </source>
</evidence>
<evidence type="ECO:0000313" key="3">
    <source>
        <dbReference type="EMBL" id="MXR51736.1"/>
    </source>
</evidence>
<comment type="caution">
    <text evidence="3">The sequence shown here is derived from an EMBL/GenBank/DDBJ whole genome shotgun (WGS) entry which is preliminary data.</text>
</comment>
<sequence length="413" mass="45126">MTAFRTHDELVDAVSEATFDRPPAVVANAHITGLGVARALAAHDVPVIAVDRSGDGAAPPSAAVAFAGEVTYPLDDQAGFREDVEALAAAAGTDLVAFGCMDEWVHAFADTDPEGVRLPFADREIIDDVLDKSSLYRLAERLDVPYPETVFLDDGTVEERVDRATDRLGLPLVVKPAFKREFEEAVGTNVLEVETAEELRDILTRARAAGIEVMAQRKIDSVRGQDHSLASYVGPDGDVLSLVGNARVRNPLDFGTSCLVERAEKPVIEQRALDVLRETDYYGISEAEFVYCPDREEYLLLDINTRPWKWIGLPVAAGANLPMAAYASVTEATYESPGLTDTRWVYLPDYVELLATNSGVRDRLTPTDWRAILSGDIQSYADLTTGVYRPSDPDPAYQVLQSTLGVTDYYCSC</sequence>
<keyword evidence="3" id="KW-0436">Ligase</keyword>
<dbReference type="PROSITE" id="PS50975">
    <property type="entry name" value="ATP_GRASP"/>
    <property type="match status" value="1"/>
</dbReference>
<dbReference type="SUPFAM" id="SSF56059">
    <property type="entry name" value="Glutathione synthetase ATP-binding domain-like"/>
    <property type="match status" value="1"/>
</dbReference>
<protein>
    <submittedName>
        <fullName evidence="3">Carboxylate--amine ligase</fullName>
    </submittedName>
</protein>